<gene>
    <name evidence="1" type="primary">DNAJB9_1</name>
    <name evidence="1" type="ORF">PHYBOEH_004536</name>
</gene>
<accession>A0A8T1XBD9</accession>
<comment type="caution">
    <text evidence="1">The sequence shown here is derived from an EMBL/GenBank/DDBJ whole genome shotgun (WGS) entry which is preliminary data.</text>
</comment>
<dbReference type="EMBL" id="JAGDFL010000024">
    <property type="protein sequence ID" value="KAG7400730.1"/>
    <property type="molecule type" value="Genomic_DNA"/>
</dbReference>
<name>A0A8T1XBD9_9STRA</name>
<dbReference type="OrthoDB" id="88436at2759"/>
<evidence type="ECO:0000313" key="2">
    <source>
        <dbReference type="Proteomes" id="UP000693981"/>
    </source>
</evidence>
<proteinExistence type="predicted"/>
<dbReference type="AlphaFoldDB" id="A0A8T1XBD9"/>
<protein>
    <submittedName>
        <fullName evidence="1">DnaJ sub B member 9</fullName>
    </submittedName>
</protein>
<keyword evidence="2" id="KW-1185">Reference proteome</keyword>
<sequence length="151" mass="17777">MPQQEDFTCKCGASFPTRINYRDHESCCDHAKVSEWDQDLKLVTSPGSECYTCDRLLSLDDVLYRDMMITCCPFDGTISCPSCREVEAKDELLMSRDDVGKYLCLRRSTMPYPWLQKRRADLFRELQEYLYRPGRVQKWLESGRDLESYLN</sequence>
<reference evidence="1" key="1">
    <citation type="submission" date="2021-02" db="EMBL/GenBank/DDBJ databases">
        <authorList>
            <person name="Palmer J.M."/>
        </authorList>
    </citation>
    <scope>NUCLEOTIDE SEQUENCE</scope>
    <source>
        <strain evidence="1">SCRP23</strain>
    </source>
</reference>
<organism evidence="1 2">
    <name type="scientific">Phytophthora boehmeriae</name>
    <dbReference type="NCBI Taxonomy" id="109152"/>
    <lineage>
        <taxon>Eukaryota</taxon>
        <taxon>Sar</taxon>
        <taxon>Stramenopiles</taxon>
        <taxon>Oomycota</taxon>
        <taxon>Peronosporomycetes</taxon>
        <taxon>Peronosporales</taxon>
        <taxon>Peronosporaceae</taxon>
        <taxon>Phytophthora</taxon>
    </lineage>
</organism>
<evidence type="ECO:0000313" key="1">
    <source>
        <dbReference type="EMBL" id="KAG7400730.1"/>
    </source>
</evidence>
<dbReference type="Proteomes" id="UP000693981">
    <property type="component" value="Unassembled WGS sequence"/>
</dbReference>